<dbReference type="EC" id="3.5.1.19" evidence="1"/>
<name>A0A6J4LLB3_9ACTN</name>
<dbReference type="EMBL" id="CADCTS010000476">
    <property type="protein sequence ID" value="CAA9335839.1"/>
    <property type="molecule type" value="Genomic_DNA"/>
</dbReference>
<dbReference type="SUPFAM" id="SSF52499">
    <property type="entry name" value="Isochorismatase-like hydrolases"/>
    <property type="match status" value="1"/>
</dbReference>
<feature type="non-terminal residue" evidence="1">
    <location>
        <position position="36"/>
    </location>
</feature>
<gene>
    <name evidence="1" type="ORF">AVDCRST_MAG48-3371</name>
</gene>
<protein>
    <submittedName>
        <fullName evidence="1">Nicotinamidase</fullName>
        <ecNumber evidence="1">3.5.1.19</ecNumber>
    </submittedName>
</protein>
<keyword evidence="1" id="KW-0378">Hydrolase</keyword>
<dbReference type="GO" id="GO:0008936">
    <property type="term" value="F:nicotinamidase activity"/>
    <property type="evidence" value="ECO:0007669"/>
    <property type="project" value="UniProtKB-EC"/>
</dbReference>
<sequence>MSAAAAGTALLVVDVQRDFCEGGALAVAGGAAVAAA</sequence>
<evidence type="ECO:0000313" key="1">
    <source>
        <dbReference type="EMBL" id="CAA9335839.1"/>
    </source>
</evidence>
<dbReference type="AlphaFoldDB" id="A0A6J4LLB3"/>
<dbReference type="InterPro" id="IPR036380">
    <property type="entry name" value="Isochorismatase-like_sf"/>
</dbReference>
<organism evidence="1">
    <name type="scientific">uncultured Friedmanniella sp</name>
    <dbReference type="NCBI Taxonomy" id="335381"/>
    <lineage>
        <taxon>Bacteria</taxon>
        <taxon>Bacillati</taxon>
        <taxon>Actinomycetota</taxon>
        <taxon>Actinomycetes</taxon>
        <taxon>Propionibacteriales</taxon>
        <taxon>Nocardioidaceae</taxon>
        <taxon>Friedmanniella</taxon>
        <taxon>environmental samples</taxon>
    </lineage>
</organism>
<proteinExistence type="predicted"/>
<dbReference type="Gene3D" id="3.40.50.850">
    <property type="entry name" value="Isochorismatase-like"/>
    <property type="match status" value="1"/>
</dbReference>
<reference evidence="1" key="1">
    <citation type="submission" date="2020-02" db="EMBL/GenBank/DDBJ databases">
        <authorList>
            <person name="Meier V. D."/>
        </authorList>
    </citation>
    <scope>NUCLEOTIDE SEQUENCE</scope>
    <source>
        <strain evidence="1">AVDCRST_MAG48</strain>
    </source>
</reference>
<accession>A0A6J4LLB3</accession>